<protein>
    <recommendedName>
        <fullName evidence="1">Putative regulatory protein FmdB zinc ribbon domain-containing protein</fullName>
    </recommendedName>
</protein>
<evidence type="ECO:0000259" key="1">
    <source>
        <dbReference type="SMART" id="SM00834"/>
    </source>
</evidence>
<dbReference type="KEGG" id="app:CAP2UW1_1901"/>
<dbReference type="SMART" id="SM00834">
    <property type="entry name" value="CxxC_CXXC_SSSS"/>
    <property type="match status" value="1"/>
</dbReference>
<sequence length="150" mass="16910">MIIYDLACQHEHRFEGWFQSSEDFDEQCARRLIACPQCGSPVVRRVPSAVHLARAAQPLPVEPAPPPTRKKPNIDLRGGVLAAYRQLTEVLLADCEDVGDRFAEEARRIHYLEVEERSIRGEATAAEYDALRDEGIDVLRLPLLKPGDLH</sequence>
<accession>C7RLU9</accession>
<reference evidence="2" key="2">
    <citation type="submission" date="2009-09" db="EMBL/GenBank/DDBJ databases">
        <title>Complete sequence of chromosome of Candidatus Accumulibacter phosphatis clade IIA str. UW-1.</title>
        <authorList>
            <consortium name="US DOE Joint Genome Institute"/>
            <person name="Martin H.G."/>
            <person name="Ivanova N."/>
            <person name="Kunin V."/>
            <person name="Warnecke F."/>
            <person name="Barry K."/>
            <person name="He S."/>
            <person name="Salamov A."/>
            <person name="Szeto E."/>
            <person name="Dalin E."/>
            <person name="Pangilinan J.L."/>
            <person name="Lapidus A."/>
            <person name="Lowry S."/>
            <person name="Kyrpides N.C."/>
            <person name="McMahon K.D."/>
            <person name="Hugenholtz P."/>
        </authorList>
    </citation>
    <scope>NUCLEOTIDE SEQUENCE [LARGE SCALE GENOMIC DNA]</scope>
    <source>
        <strain evidence="2">UW-1</strain>
    </source>
</reference>
<dbReference type="AlphaFoldDB" id="C7RLU9"/>
<dbReference type="OrthoDB" id="5295943at2"/>
<dbReference type="InterPro" id="IPR013429">
    <property type="entry name" value="Regulatory_FmdB_Zinc_ribbon"/>
</dbReference>
<evidence type="ECO:0000313" key="2">
    <source>
        <dbReference type="EMBL" id="ACV35198.1"/>
    </source>
</evidence>
<name>C7RLU9_ACCRE</name>
<feature type="domain" description="Putative regulatory protein FmdB zinc ribbon" evidence="1">
    <location>
        <begin position="1"/>
        <end position="48"/>
    </location>
</feature>
<dbReference type="eggNOG" id="COG5319">
    <property type="taxonomic scope" value="Bacteria"/>
</dbReference>
<reference evidence="2" key="1">
    <citation type="submission" date="2009-08" db="EMBL/GenBank/DDBJ databases">
        <authorList>
            <consortium name="US DOE Joint Genome Institute"/>
            <person name="Lucas S."/>
            <person name="Copeland A."/>
            <person name="Lapidus A."/>
            <person name="Glavina del Rio T."/>
            <person name="Dalin E."/>
            <person name="Tice H."/>
            <person name="Bruce D."/>
            <person name="Barry K."/>
            <person name="Pitluck S."/>
            <person name="Lowry S."/>
            <person name="Larimer F."/>
            <person name="Land M."/>
            <person name="Hauser L."/>
            <person name="Kyrpides N."/>
            <person name="Ivanova N."/>
            <person name="McMahon K.D."/>
            <person name="Hugenholtz P."/>
        </authorList>
    </citation>
    <scope>NUCLEOTIDE SEQUENCE</scope>
    <source>
        <strain evidence="2">UW-1</strain>
    </source>
</reference>
<dbReference type="STRING" id="522306.CAP2UW1_1901"/>
<dbReference type="Pfam" id="PF06676">
    <property type="entry name" value="DUF1178"/>
    <property type="match status" value="1"/>
</dbReference>
<dbReference type="PIRSF" id="PIRSF032131">
    <property type="entry name" value="UCP032131"/>
    <property type="match status" value="1"/>
</dbReference>
<dbReference type="InterPro" id="IPR009562">
    <property type="entry name" value="DUF1178"/>
</dbReference>
<gene>
    <name evidence="2" type="ordered locus">CAP2UW1_1901</name>
</gene>
<proteinExistence type="predicted"/>
<organism evidence="2">
    <name type="scientific">Accumulibacter regalis</name>
    <dbReference type="NCBI Taxonomy" id="522306"/>
    <lineage>
        <taxon>Bacteria</taxon>
        <taxon>Pseudomonadati</taxon>
        <taxon>Pseudomonadota</taxon>
        <taxon>Betaproteobacteria</taxon>
        <taxon>Candidatus Accumulibacter</taxon>
    </lineage>
</organism>
<dbReference type="EMBL" id="CP001715">
    <property type="protein sequence ID" value="ACV35198.1"/>
    <property type="molecule type" value="Genomic_DNA"/>
</dbReference>
<dbReference type="HOGENOM" id="CLU_112041_1_0_4"/>